<keyword evidence="1" id="KW-0472">Membrane</keyword>
<organism evidence="2 3">
    <name type="scientific">Cronobacter condimenti 1330</name>
    <dbReference type="NCBI Taxonomy" id="1073999"/>
    <lineage>
        <taxon>Bacteria</taxon>
        <taxon>Pseudomonadati</taxon>
        <taxon>Pseudomonadota</taxon>
        <taxon>Gammaproteobacteria</taxon>
        <taxon>Enterobacterales</taxon>
        <taxon>Enterobacteriaceae</taxon>
        <taxon>Cronobacter</taxon>
    </lineage>
</organism>
<keyword evidence="1" id="KW-1133">Transmembrane helix</keyword>
<name>K7ZYU2_9ENTR</name>
<sequence length="49" mass="5148">MKLHDLFGVAGFGLLVAASYLRFGLAPALAVAGSGFLITGLAMARNRRR</sequence>
<evidence type="ECO:0000313" key="3">
    <source>
        <dbReference type="Proteomes" id="UP000009340"/>
    </source>
</evidence>
<evidence type="ECO:0000256" key="1">
    <source>
        <dbReference type="SAM" id="Phobius"/>
    </source>
</evidence>
<evidence type="ECO:0000313" key="2">
    <source>
        <dbReference type="EMBL" id="CCJ71833.1"/>
    </source>
</evidence>
<proteinExistence type="predicted"/>
<dbReference type="AlphaFoldDB" id="K7ZYU2"/>
<protein>
    <submittedName>
        <fullName evidence="2">Uncharacterized protein</fullName>
    </submittedName>
</protein>
<comment type="caution">
    <text evidence="2">The sequence shown here is derived from an EMBL/GenBank/DDBJ whole genome shotgun (WGS) entry which is preliminary data.</text>
</comment>
<gene>
    <name evidence="2" type="ORF">BN137_1179</name>
</gene>
<dbReference type="Proteomes" id="UP000009340">
    <property type="component" value="Unassembled WGS sequence"/>
</dbReference>
<reference evidence="2" key="1">
    <citation type="submission" date="2012-07" db="EMBL/GenBank/DDBJ databases">
        <authorList>
            <person name="Cummings C."/>
        </authorList>
    </citation>
    <scope>NUCLEOTIDE SEQUENCE</scope>
    <source>
        <strain evidence="2">1330</strain>
    </source>
</reference>
<feature type="transmembrane region" description="Helical" evidence="1">
    <location>
        <begin position="20"/>
        <end position="44"/>
    </location>
</feature>
<dbReference type="EMBL" id="CAKW01000049">
    <property type="protein sequence ID" value="CCJ71833.1"/>
    <property type="molecule type" value="Genomic_DNA"/>
</dbReference>
<accession>K7ZYU2</accession>
<keyword evidence="1" id="KW-0812">Transmembrane</keyword>